<name>A0A9W9QPQ0_PENBR</name>
<organism evidence="1 2">
    <name type="scientific">Penicillium brevicompactum</name>
    <dbReference type="NCBI Taxonomy" id="5074"/>
    <lineage>
        <taxon>Eukaryota</taxon>
        <taxon>Fungi</taxon>
        <taxon>Dikarya</taxon>
        <taxon>Ascomycota</taxon>
        <taxon>Pezizomycotina</taxon>
        <taxon>Eurotiomycetes</taxon>
        <taxon>Eurotiomycetidae</taxon>
        <taxon>Eurotiales</taxon>
        <taxon>Aspergillaceae</taxon>
        <taxon>Penicillium</taxon>
    </lineage>
</organism>
<reference evidence="1" key="1">
    <citation type="submission" date="2022-12" db="EMBL/GenBank/DDBJ databases">
        <authorList>
            <person name="Petersen C."/>
        </authorList>
    </citation>
    <scope>NUCLEOTIDE SEQUENCE</scope>
    <source>
        <strain evidence="1">IBT 35675</strain>
    </source>
</reference>
<evidence type="ECO:0000313" key="2">
    <source>
        <dbReference type="Proteomes" id="UP001148299"/>
    </source>
</evidence>
<dbReference type="EMBL" id="JAPZBR010000008">
    <property type="protein sequence ID" value="KAJ5340319.1"/>
    <property type="molecule type" value="Genomic_DNA"/>
</dbReference>
<proteinExistence type="predicted"/>
<keyword evidence="2" id="KW-1185">Reference proteome</keyword>
<dbReference type="AlphaFoldDB" id="A0A9W9QPQ0"/>
<sequence length="119" mass="13190">MRIARRRDIATCPGFPSVSLPHSLTKPYVPHPTTGIVLDAVPSAPTDGAQIGQTILKGRFVVQVELTVVELIQLVGFPPLTHPWPSDPERTYPRNGQRNGLIDGYVARKTPIRRPVFHH</sequence>
<reference evidence="1" key="2">
    <citation type="journal article" date="2023" name="IMA Fungus">
        <title>Comparative genomic study of the Penicillium genus elucidates a diverse pangenome and 15 lateral gene transfer events.</title>
        <authorList>
            <person name="Petersen C."/>
            <person name="Sorensen T."/>
            <person name="Nielsen M.R."/>
            <person name="Sondergaard T.E."/>
            <person name="Sorensen J.L."/>
            <person name="Fitzpatrick D.A."/>
            <person name="Frisvad J.C."/>
            <person name="Nielsen K.L."/>
        </authorList>
    </citation>
    <scope>NUCLEOTIDE SEQUENCE</scope>
    <source>
        <strain evidence="1">IBT 35675</strain>
    </source>
</reference>
<dbReference type="Proteomes" id="UP001148299">
    <property type="component" value="Unassembled WGS sequence"/>
</dbReference>
<accession>A0A9W9QPQ0</accession>
<comment type="caution">
    <text evidence="1">The sequence shown here is derived from an EMBL/GenBank/DDBJ whole genome shotgun (WGS) entry which is preliminary data.</text>
</comment>
<gene>
    <name evidence="1" type="ORF">N7541_009443</name>
</gene>
<protein>
    <submittedName>
        <fullName evidence="1">Uncharacterized protein</fullName>
    </submittedName>
</protein>
<evidence type="ECO:0000313" key="1">
    <source>
        <dbReference type="EMBL" id="KAJ5340319.1"/>
    </source>
</evidence>